<evidence type="ECO:0000256" key="4">
    <source>
        <dbReference type="RuleBase" id="RU003345"/>
    </source>
</evidence>
<dbReference type="InterPro" id="IPR029510">
    <property type="entry name" value="Ald_DH_CS_GLU"/>
</dbReference>
<proteinExistence type="inferred from homology"/>
<evidence type="ECO:0000256" key="1">
    <source>
        <dbReference type="ARBA" id="ARBA00009986"/>
    </source>
</evidence>
<gene>
    <name evidence="6" type="ORF">BN9_018330</name>
</gene>
<dbReference type="Proteomes" id="UP000053237">
    <property type="component" value="Unassembled WGS sequence"/>
</dbReference>
<sequence>MNLRRVRSFINGEYVDTSLSKLSPVRLLNPATAIPVTEYTPANSTTVQNAIQSAKKAQAEWKSKAPAERGLILRKAAELLTERNDELALLETIDTGRPIAETSIEDIQSASDCLHYYGGICPSIGGQMVQVPNQSWGYTRREPLGLTVGIGAWNYPLQSAVWKSAPALAFGNSMVFKPSEETPLTALELARIYIAAGVPNGVFNVVLGDGQVGEMLASDPNVAKVSFTGSMQTGTKVYQTAAKSLKKVTMELGGKSPLLIFADADLEEAVSVAMMANWYSSGQVCSHGTRVFVHESILQSFVSRLHERTLKLRIGNPLDPLTDIGPMIHKAHMEKVLGYVAQGLKEGATLLSHGGVRFTPSNEFENGFFLTPAIFVDCKDEMTIVKDEIFGMVMTILPFKEEEEVVSRANNTPYGLSAGIFTNDIKRAHRVAANIEAGTIWINNYNLTPVELPWGGYKKSGLGRENGLDGVHSWTQVKSVYVEMNKVDCPYQ</sequence>
<dbReference type="AlphaFoldDB" id="A0A024G408"/>
<evidence type="ECO:0000313" key="7">
    <source>
        <dbReference type="Proteomes" id="UP000053237"/>
    </source>
</evidence>
<evidence type="ECO:0000313" key="6">
    <source>
        <dbReference type="EMBL" id="CCI41049.1"/>
    </source>
</evidence>
<dbReference type="Pfam" id="PF00171">
    <property type="entry name" value="Aldedh"/>
    <property type="match status" value="1"/>
</dbReference>
<evidence type="ECO:0000259" key="5">
    <source>
        <dbReference type="Pfam" id="PF00171"/>
    </source>
</evidence>
<dbReference type="OrthoDB" id="310895at2759"/>
<dbReference type="CDD" id="cd07090">
    <property type="entry name" value="ALDH_F9_TMBADH"/>
    <property type="match status" value="1"/>
</dbReference>
<reference evidence="6 7" key="1">
    <citation type="submission" date="2012-05" db="EMBL/GenBank/DDBJ databases">
        <title>Recombination and specialization in a pathogen metapopulation.</title>
        <authorList>
            <person name="Gardiner A."/>
            <person name="Kemen E."/>
            <person name="Schultz-Larsen T."/>
            <person name="MacLean D."/>
            <person name="Van Oosterhout C."/>
            <person name="Jones J.D.G."/>
        </authorList>
    </citation>
    <scope>NUCLEOTIDE SEQUENCE [LARGE SCALE GENOMIC DNA]</scope>
    <source>
        <strain evidence="6 7">Ac Nc2</strain>
    </source>
</reference>
<dbReference type="InterPro" id="IPR015590">
    <property type="entry name" value="Aldehyde_DH_dom"/>
</dbReference>
<dbReference type="GO" id="GO:0016620">
    <property type="term" value="F:oxidoreductase activity, acting on the aldehyde or oxo group of donors, NAD or NADP as acceptor"/>
    <property type="evidence" value="ECO:0007669"/>
    <property type="project" value="InterPro"/>
</dbReference>
<dbReference type="STRING" id="65357.A0A024G408"/>
<feature type="active site" evidence="3">
    <location>
        <position position="251"/>
    </location>
</feature>
<keyword evidence="2 4" id="KW-0560">Oxidoreductase</keyword>
<dbReference type="PANTHER" id="PTHR11699">
    <property type="entry name" value="ALDEHYDE DEHYDROGENASE-RELATED"/>
    <property type="match status" value="1"/>
</dbReference>
<dbReference type="InterPro" id="IPR016163">
    <property type="entry name" value="Ald_DH_C"/>
</dbReference>
<dbReference type="PROSITE" id="PS00687">
    <property type="entry name" value="ALDEHYDE_DEHYDR_GLU"/>
    <property type="match status" value="1"/>
</dbReference>
<name>A0A024G408_9STRA</name>
<evidence type="ECO:0000256" key="2">
    <source>
        <dbReference type="ARBA" id="ARBA00023002"/>
    </source>
</evidence>
<dbReference type="FunFam" id="3.40.605.10:FF:000007">
    <property type="entry name" value="NAD/NADP-dependent betaine aldehyde dehydrogenase"/>
    <property type="match status" value="1"/>
</dbReference>
<dbReference type="InterPro" id="IPR016162">
    <property type="entry name" value="Ald_DH_N"/>
</dbReference>
<dbReference type="Gene3D" id="3.40.605.10">
    <property type="entry name" value="Aldehyde Dehydrogenase, Chain A, domain 1"/>
    <property type="match status" value="1"/>
</dbReference>
<dbReference type="SUPFAM" id="SSF53720">
    <property type="entry name" value="ALDH-like"/>
    <property type="match status" value="1"/>
</dbReference>
<dbReference type="NCBIfam" id="NF009725">
    <property type="entry name" value="PRK13252.1"/>
    <property type="match status" value="1"/>
</dbReference>
<comment type="similarity">
    <text evidence="1 4">Belongs to the aldehyde dehydrogenase family.</text>
</comment>
<organism evidence="6 7">
    <name type="scientific">Albugo candida</name>
    <dbReference type="NCBI Taxonomy" id="65357"/>
    <lineage>
        <taxon>Eukaryota</taxon>
        <taxon>Sar</taxon>
        <taxon>Stramenopiles</taxon>
        <taxon>Oomycota</taxon>
        <taxon>Peronosporomycetes</taxon>
        <taxon>Albuginales</taxon>
        <taxon>Albuginaceae</taxon>
        <taxon>Albugo</taxon>
    </lineage>
</organism>
<comment type="caution">
    <text evidence="6">The sequence shown here is derived from an EMBL/GenBank/DDBJ whole genome shotgun (WGS) entry which is preliminary data.</text>
</comment>
<protein>
    <recommendedName>
        <fullName evidence="5">Aldehyde dehydrogenase domain-containing protein</fullName>
    </recommendedName>
</protein>
<keyword evidence="7" id="KW-1185">Reference proteome</keyword>
<evidence type="ECO:0000256" key="3">
    <source>
        <dbReference type="PROSITE-ProRule" id="PRU10007"/>
    </source>
</evidence>
<dbReference type="InterPro" id="IPR016161">
    <property type="entry name" value="Ald_DH/histidinol_DH"/>
</dbReference>
<dbReference type="Gene3D" id="3.40.309.10">
    <property type="entry name" value="Aldehyde Dehydrogenase, Chain A, domain 2"/>
    <property type="match status" value="1"/>
</dbReference>
<dbReference type="FunFam" id="3.40.309.10:FF:000012">
    <property type="entry name" value="Betaine aldehyde dehydrogenase"/>
    <property type="match status" value="1"/>
</dbReference>
<accession>A0A024G408</accession>
<dbReference type="InParanoid" id="A0A024G408"/>
<feature type="domain" description="Aldehyde dehydrogenase" evidence="5">
    <location>
        <begin position="25"/>
        <end position="480"/>
    </location>
</feature>
<dbReference type="EMBL" id="CAIX01000014">
    <property type="protein sequence ID" value="CCI41049.1"/>
    <property type="molecule type" value="Genomic_DNA"/>
</dbReference>